<gene>
    <name evidence="2" type="ORF">WN944_003893</name>
</gene>
<evidence type="ECO:0000313" key="2">
    <source>
        <dbReference type="EMBL" id="KAK9193196.1"/>
    </source>
</evidence>
<name>A0AAP0M0F7_9ROSI</name>
<dbReference type="Proteomes" id="UP001428341">
    <property type="component" value="Unassembled WGS sequence"/>
</dbReference>
<sequence>MPPEVIEVMRLHNITCNGSWLRKLSGSKSLANSMLHATITDDISHTPFYTPSPGFFSTPRNASTFQRTTPFHEKRSKNVTPPCRVSIGDYVALTFQKIYDRLSKIEEKVQKIDVLEAKPDNITKDLWRMTKLLEEFLASSNIGKDSFTDQPLTHDPPTSVASDVDIEKIDVQPHKHDQQTSGVAHVDADKIDVQVGTAHLDADKIDDEVGAAHVDANKIDVEPPVHGVINITDELSSKSHYKKGCKEQDCVPLEQHYLRKKRKKSVYVSTPYTDPCKKSRKDAVTESKGPINFDDWMRDDNMEP</sequence>
<feature type="compositionally biased region" description="Basic and acidic residues" evidence="1">
    <location>
        <begin position="295"/>
        <end position="304"/>
    </location>
</feature>
<organism evidence="2 3">
    <name type="scientific">Citrus x changshan-huyou</name>
    <dbReference type="NCBI Taxonomy" id="2935761"/>
    <lineage>
        <taxon>Eukaryota</taxon>
        <taxon>Viridiplantae</taxon>
        <taxon>Streptophyta</taxon>
        <taxon>Embryophyta</taxon>
        <taxon>Tracheophyta</taxon>
        <taxon>Spermatophyta</taxon>
        <taxon>Magnoliopsida</taxon>
        <taxon>eudicotyledons</taxon>
        <taxon>Gunneridae</taxon>
        <taxon>Pentapetalae</taxon>
        <taxon>rosids</taxon>
        <taxon>malvids</taxon>
        <taxon>Sapindales</taxon>
        <taxon>Rutaceae</taxon>
        <taxon>Aurantioideae</taxon>
        <taxon>Citrus</taxon>
    </lineage>
</organism>
<keyword evidence="3" id="KW-1185">Reference proteome</keyword>
<feature type="region of interest" description="Disordered" evidence="1">
    <location>
        <begin position="269"/>
        <end position="304"/>
    </location>
</feature>
<evidence type="ECO:0000256" key="1">
    <source>
        <dbReference type="SAM" id="MobiDB-lite"/>
    </source>
</evidence>
<reference evidence="2 3" key="1">
    <citation type="submission" date="2024-05" db="EMBL/GenBank/DDBJ databases">
        <title>Haplotype-resolved chromosome-level genome assembly of Huyou (Citrus changshanensis).</title>
        <authorList>
            <person name="Miao C."/>
            <person name="Chen W."/>
            <person name="Wu Y."/>
            <person name="Wang L."/>
            <person name="Zhao S."/>
            <person name="Grierson D."/>
            <person name="Xu C."/>
            <person name="Chen K."/>
        </authorList>
    </citation>
    <scope>NUCLEOTIDE SEQUENCE [LARGE SCALE GENOMIC DNA]</scope>
    <source>
        <strain evidence="2">01-14</strain>
        <tissue evidence="2">Leaf</tissue>
    </source>
</reference>
<evidence type="ECO:0000313" key="3">
    <source>
        <dbReference type="Proteomes" id="UP001428341"/>
    </source>
</evidence>
<dbReference type="EMBL" id="JBCGBO010000006">
    <property type="protein sequence ID" value="KAK9193196.1"/>
    <property type="molecule type" value="Genomic_DNA"/>
</dbReference>
<comment type="caution">
    <text evidence="2">The sequence shown here is derived from an EMBL/GenBank/DDBJ whole genome shotgun (WGS) entry which is preliminary data.</text>
</comment>
<feature type="compositionally biased region" description="Basic and acidic residues" evidence="1">
    <location>
        <begin position="275"/>
        <end position="285"/>
    </location>
</feature>
<accession>A0AAP0M0F7</accession>
<proteinExistence type="predicted"/>
<dbReference type="AlphaFoldDB" id="A0AAP0M0F7"/>
<protein>
    <submittedName>
        <fullName evidence="2">Uncharacterized protein</fullName>
    </submittedName>
</protein>